<dbReference type="InterPro" id="IPR011008">
    <property type="entry name" value="Dimeric_a/b-barrel"/>
</dbReference>
<gene>
    <name evidence="2" type="ORF">EWE75_07545</name>
</gene>
<dbReference type="Pfam" id="PF11695">
    <property type="entry name" value="DUF3291"/>
    <property type="match status" value="1"/>
</dbReference>
<accession>A0A4Q6XWU4</accession>
<reference evidence="2 3" key="1">
    <citation type="submission" date="2019-02" db="EMBL/GenBank/DDBJ databases">
        <authorList>
            <person name="Li Y."/>
        </authorList>
    </citation>
    <scope>NUCLEOTIDE SEQUENCE [LARGE SCALE GENOMIC DNA]</scope>
    <source>
        <strain evidence="2 3">3-7</strain>
    </source>
</reference>
<organism evidence="2 3">
    <name type="scientific">Sphingomonas populi</name>
    <dbReference type="NCBI Taxonomy" id="2484750"/>
    <lineage>
        <taxon>Bacteria</taxon>
        <taxon>Pseudomonadati</taxon>
        <taxon>Pseudomonadota</taxon>
        <taxon>Alphaproteobacteria</taxon>
        <taxon>Sphingomonadales</taxon>
        <taxon>Sphingomonadaceae</taxon>
        <taxon>Sphingomonas</taxon>
    </lineage>
</organism>
<dbReference type="Proteomes" id="UP000292085">
    <property type="component" value="Unassembled WGS sequence"/>
</dbReference>
<sequence>MSGFVVSVTRFRVRSLRFLPFFLIHAQRCLTQIRRSDGYLAGALRHDRDHAYWTTSVWRDEAALLAYVTGGAHRTAMPKMSEWGDEASTVRWVQDSAELPSWPEAIERMRREGHALPLLHPGPGHAGLGFAASEPAQMARI</sequence>
<evidence type="ECO:0000313" key="2">
    <source>
        <dbReference type="EMBL" id="RZF65213.1"/>
    </source>
</evidence>
<dbReference type="OrthoDB" id="1550774at2"/>
<dbReference type="AlphaFoldDB" id="A0A4Q6XWU4"/>
<dbReference type="RefSeq" id="WP_130156045.1">
    <property type="nucleotide sequence ID" value="NZ_SGIS01000008.1"/>
</dbReference>
<dbReference type="SUPFAM" id="SSF54909">
    <property type="entry name" value="Dimeric alpha+beta barrel"/>
    <property type="match status" value="1"/>
</dbReference>
<evidence type="ECO:0000313" key="3">
    <source>
        <dbReference type="Proteomes" id="UP000292085"/>
    </source>
</evidence>
<dbReference type="InterPro" id="IPR021708">
    <property type="entry name" value="DUF3291"/>
</dbReference>
<proteinExistence type="predicted"/>
<name>A0A4Q6XWU4_9SPHN</name>
<evidence type="ECO:0000259" key="1">
    <source>
        <dbReference type="Pfam" id="PF11695"/>
    </source>
</evidence>
<feature type="domain" description="DUF3291" evidence="1">
    <location>
        <begin position="37"/>
        <end position="110"/>
    </location>
</feature>
<dbReference type="EMBL" id="SGIS01000008">
    <property type="protein sequence ID" value="RZF65213.1"/>
    <property type="molecule type" value="Genomic_DNA"/>
</dbReference>
<comment type="caution">
    <text evidence="2">The sequence shown here is derived from an EMBL/GenBank/DDBJ whole genome shotgun (WGS) entry which is preliminary data.</text>
</comment>
<keyword evidence="3" id="KW-1185">Reference proteome</keyword>
<protein>
    <submittedName>
        <fullName evidence="2">DUF3291 domain-containing protein</fullName>
    </submittedName>
</protein>